<feature type="region of interest" description="Disordered" evidence="2">
    <location>
        <begin position="124"/>
        <end position="145"/>
    </location>
</feature>
<protein>
    <recommendedName>
        <fullName evidence="3">EF-hand domain-containing protein</fullName>
    </recommendedName>
</protein>
<dbReference type="EMBL" id="JBCGBO010000003">
    <property type="protein sequence ID" value="KAK9215284.1"/>
    <property type="molecule type" value="Genomic_DNA"/>
</dbReference>
<keyword evidence="1" id="KW-0106">Calcium</keyword>
<dbReference type="SUPFAM" id="SSF47473">
    <property type="entry name" value="EF-hand"/>
    <property type="match status" value="1"/>
</dbReference>
<dbReference type="PANTHER" id="PTHR31972:SF6">
    <property type="entry name" value="DUF868 DOMAIN-CONTAINING PROTEIN"/>
    <property type="match status" value="1"/>
</dbReference>
<keyword evidence="5" id="KW-1185">Reference proteome</keyword>
<dbReference type="InterPro" id="IPR018247">
    <property type="entry name" value="EF_Hand_1_Ca_BS"/>
</dbReference>
<dbReference type="InterPro" id="IPR008586">
    <property type="entry name" value="DUF868_pln"/>
</dbReference>
<name>A0AAP0MKR1_9ROSI</name>
<dbReference type="AlphaFoldDB" id="A0AAP0MKR1"/>
<accession>A0AAP0MKR1</accession>
<evidence type="ECO:0000256" key="2">
    <source>
        <dbReference type="SAM" id="MobiDB-lite"/>
    </source>
</evidence>
<evidence type="ECO:0000256" key="1">
    <source>
        <dbReference type="ARBA" id="ARBA00022837"/>
    </source>
</evidence>
<dbReference type="PANTHER" id="PTHR31972">
    <property type="entry name" value="EXPRESSED PROTEIN"/>
    <property type="match status" value="1"/>
</dbReference>
<evidence type="ECO:0000259" key="3">
    <source>
        <dbReference type="PROSITE" id="PS50222"/>
    </source>
</evidence>
<dbReference type="SMART" id="SM00054">
    <property type="entry name" value="EFh"/>
    <property type="match status" value="2"/>
</dbReference>
<gene>
    <name evidence="4" type="ORF">WN944_007288</name>
</gene>
<feature type="compositionally biased region" description="Low complexity" evidence="2">
    <location>
        <begin position="131"/>
        <end position="140"/>
    </location>
</feature>
<evidence type="ECO:0000313" key="4">
    <source>
        <dbReference type="EMBL" id="KAK9215284.1"/>
    </source>
</evidence>
<organism evidence="4 5">
    <name type="scientific">Citrus x changshan-huyou</name>
    <dbReference type="NCBI Taxonomy" id="2935761"/>
    <lineage>
        <taxon>Eukaryota</taxon>
        <taxon>Viridiplantae</taxon>
        <taxon>Streptophyta</taxon>
        <taxon>Embryophyta</taxon>
        <taxon>Tracheophyta</taxon>
        <taxon>Spermatophyta</taxon>
        <taxon>Magnoliopsida</taxon>
        <taxon>eudicotyledons</taxon>
        <taxon>Gunneridae</taxon>
        <taxon>Pentapetalae</taxon>
        <taxon>rosids</taxon>
        <taxon>malvids</taxon>
        <taxon>Sapindales</taxon>
        <taxon>Rutaceae</taxon>
        <taxon>Aurantioideae</taxon>
        <taxon>Citrus</taxon>
    </lineage>
</organism>
<dbReference type="InterPro" id="IPR002048">
    <property type="entry name" value="EF_hand_dom"/>
</dbReference>
<feature type="domain" description="EF-hand" evidence="3">
    <location>
        <begin position="64"/>
        <end position="99"/>
    </location>
</feature>
<evidence type="ECO:0000313" key="5">
    <source>
        <dbReference type="Proteomes" id="UP001428341"/>
    </source>
</evidence>
<proteinExistence type="predicted"/>
<dbReference type="Gene3D" id="1.10.238.10">
    <property type="entry name" value="EF-hand"/>
    <property type="match status" value="1"/>
</dbReference>
<dbReference type="PROSITE" id="PS50222">
    <property type="entry name" value="EF_HAND_2"/>
    <property type="match status" value="1"/>
</dbReference>
<reference evidence="4 5" key="1">
    <citation type="submission" date="2024-05" db="EMBL/GenBank/DDBJ databases">
        <title>Haplotype-resolved chromosome-level genome assembly of Huyou (Citrus changshanensis).</title>
        <authorList>
            <person name="Miao C."/>
            <person name="Chen W."/>
            <person name="Wu Y."/>
            <person name="Wang L."/>
            <person name="Zhao S."/>
            <person name="Grierson D."/>
            <person name="Xu C."/>
            <person name="Chen K."/>
        </authorList>
    </citation>
    <scope>NUCLEOTIDE SEQUENCE [LARGE SCALE GENOMIC DNA]</scope>
    <source>
        <strain evidence="4">01-14</strain>
        <tissue evidence="4">Leaf</tissue>
    </source>
</reference>
<dbReference type="Proteomes" id="UP001428341">
    <property type="component" value="Unassembled WGS sequence"/>
</dbReference>
<dbReference type="InterPro" id="IPR011992">
    <property type="entry name" value="EF-hand-dom_pair"/>
</dbReference>
<sequence>MSIAVLNGSTVTKFVDDKAKFENCVDECFEKLDFVKNGGLSRSTLRERFHRFFDMEDEAQPVEEIDRLYNNIFERFDEDRNGNIDRSEFRSLMEEIMLAMARGIGDSLVLVALDQDSLLNKAVQHESATNHPSTVSSSGSSHHHHHQVPQNLITCIYQTQICKSPTYLTLTWSKNLFSHSLTIYAADSFSLTISLHPSTFSSFFRSRPGSGSKSIYLTQQHYQRIKLHWDFTRAQFTQNSAEPDSGFYIAISCNARLEFFLGDLQEEFVKRSGLIMSRQVAEHALLSRREHVFGRKSYMSRAHFLGSKHEIGIECSDGGVLKVKVDGETSLVIKRLAWKFRGHERIYVDGIEVEFFWDVFNWINNNGSAAAAGTGNGHGVFIFQFGEGGVWPEMVGPEKRLMKKNLSSLGSASAPSTSLSPSPSCSSVLQWAEESSDGGRSSCSSSTRSCGSNGGFSLLLYAWRKD</sequence>
<comment type="caution">
    <text evidence="4">The sequence shown here is derived from an EMBL/GenBank/DDBJ whole genome shotgun (WGS) entry which is preliminary data.</text>
</comment>
<dbReference type="GO" id="GO:0005509">
    <property type="term" value="F:calcium ion binding"/>
    <property type="evidence" value="ECO:0007669"/>
    <property type="project" value="InterPro"/>
</dbReference>
<dbReference type="PROSITE" id="PS00018">
    <property type="entry name" value="EF_HAND_1"/>
    <property type="match status" value="1"/>
</dbReference>
<dbReference type="Pfam" id="PF05910">
    <property type="entry name" value="DUF868"/>
    <property type="match status" value="1"/>
</dbReference>